<keyword evidence="2" id="KW-1133">Transmembrane helix</keyword>
<evidence type="ECO:0000256" key="1">
    <source>
        <dbReference type="SAM" id="MobiDB-lite"/>
    </source>
</evidence>
<evidence type="ECO:0000313" key="3">
    <source>
        <dbReference type="EMBL" id="MCC3273758.1"/>
    </source>
</evidence>
<keyword evidence="2" id="KW-0812">Transmembrane</keyword>
<gene>
    <name evidence="3" type="ORF">LJ755_13595</name>
    <name evidence="4" type="ORF">MUK71_11555</name>
</gene>
<name>A0A9X1M913_9MICC</name>
<proteinExistence type="predicted"/>
<dbReference type="Proteomes" id="UP001155145">
    <property type="component" value="Unassembled WGS sequence"/>
</dbReference>
<evidence type="ECO:0000313" key="5">
    <source>
        <dbReference type="Proteomes" id="UP000829758"/>
    </source>
</evidence>
<sequence>MTNTVVPFIAALLVVGSVVWLLRQRKLREKYAVLWILVGLVTLILAGFPQLLSFAAELTGFALPSNLLFLLAILLPIGVCLHLSLEISVVEDETRALAEEAAILRAQLEALQANVDGLVPGQGISPALPHPRAQEKEHPEHGQQGIRTDES</sequence>
<evidence type="ECO:0000256" key="2">
    <source>
        <dbReference type="SAM" id="Phobius"/>
    </source>
</evidence>
<reference evidence="3" key="1">
    <citation type="submission" date="2021-10" db="EMBL/GenBank/DDBJ databases">
        <title>Novel species in genus Arthrobacter.</title>
        <authorList>
            <person name="Liu Y."/>
        </authorList>
    </citation>
    <scope>NUCLEOTIDE SEQUENCE</scope>
    <source>
        <strain evidence="5">zg-Y462</strain>
        <strain evidence="3">Zg-Y462</strain>
    </source>
</reference>
<dbReference type="Pfam" id="PF10066">
    <property type="entry name" value="DUF2304"/>
    <property type="match status" value="1"/>
</dbReference>
<evidence type="ECO:0000313" key="6">
    <source>
        <dbReference type="Proteomes" id="UP001155145"/>
    </source>
</evidence>
<accession>A0A9X1M913</accession>
<feature type="compositionally biased region" description="Basic and acidic residues" evidence="1">
    <location>
        <begin position="132"/>
        <end position="151"/>
    </location>
</feature>
<dbReference type="RefSeq" id="WP_227929447.1">
    <property type="nucleotide sequence ID" value="NZ_CP094984.1"/>
</dbReference>
<protein>
    <submittedName>
        <fullName evidence="3">DUF2304 domain-containing protein</fullName>
    </submittedName>
</protein>
<dbReference type="Proteomes" id="UP000829758">
    <property type="component" value="Chromosome"/>
</dbReference>
<feature type="transmembrane region" description="Helical" evidence="2">
    <location>
        <begin position="34"/>
        <end position="55"/>
    </location>
</feature>
<feature type="region of interest" description="Disordered" evidence="1">
    <location>
        <begin position="126"/>
        <end position="151"/>
    </location>
</feature>
<dbReference type="EMBL" id="JAJFZT010000009">
    <property type="protein sequence ID" value="MCC3273758.1"/>
    <property type="molecule type" value="Genomic_DNA"/>
</dbReference>
<feature type="transmembrane region" description="Helical" evidence="2">
    <location>
        <begin position="67"/>
        <end position="85"/>
    </location>
</feature>
<evidence type="ECO:0000313" key="4">
    <source>
        <dbReference type="EMBL" id="UON91240.1"/>
    </source>
</evidence>
<feature type="transmembrane region" description="Helical" evidence="2">
    <location>
        <begin position="6"/>
        <end position="22"/>
    </location>
</feature>
<organism evidence="3 6">
    <name type="scientific">Arthrobacter zhangbolii</name>
    <dbReference type="NCBI Taxonomy" id="2886936"/>
    <lineage>
        <taxon>Bacteria</taxon>
        <taxon>Bacillati</taxon>
        <taxon>Actinomycetota</taxon>
        <taxon>Actinomycetes</taxon>
        <taxon>Micrococcales</taxon>
        <taxon>Micrococcaceae</taxon>
        <taxon>Arthrobacter</taxon>
    </lineage>
</organism>
<dbReference type="InterPro" id="IPR019277">
    <property type="entry name" value="DUF2304"/>
</dbReference>
<dbReference type="AlphaFoldDB" id="A0A9X1M913"/>
<keyword evidence="2" id="KW-0472">Membrane</keyword>
<keyword evidence="5" id="KW-1185">Reference proteome</keyword>
<dbReference type="EMBL" id="CP094984">
    <property type="protein sequence ID" value="UON91240.1"/>
    <property type="molecule type" value="Genomic_DNA"/>
</dbReference>